<dbReference type="Proteomes" id="UP000325785">
    <property type="component" value="Chromosome"/>
</dbReference>
<dbReference type="PATRIC" id="fig|540747.5.peg.1294"/>
<keyword evidence="4" id="KW-1185">Reference proteome</keyword>
<name>A0A0T5P609_9RHOB</name>
<evidence type="ECO:0000313" key="2">
    <source>
        <dbReference type="EMBL" id="KRS16449.1"/>
    </source>
</evidence>
<dbReference type="InterPro" id="IPR018666">
    <property type="entry name" value="DUF2125"/>
</dbReference>
<protein>
    <recommendedName>
        <fullName evidence="6">DUF2125 domain-containing protein</fullName>
    </recommendedName>
</protein>
<dbReference type="STRING" id="540747.SAMN04488031_11210"/>
<keyword evidence="1" id="KW-0732">Signal</keyword>
<feature type="chain" id="PRO_5010437377" description="DUF2125 domain-containing protein" evidence="1">
    <location>
        <begin position="21"/>
        <end position="516"/>
    </location>
</feature>
<dbReference type="Proteomes" id="UP000051401">
    <property type="component" value="Unassembled WGS sequence"/>
</dbReference>
<dbReference type="Pfam" id="PF09898">
    <property type="entry name" value="DUF2125"/>
    <property type="match status" value="1"/>
</dbReference>
<dbReference type="EMBL" id="LAXI01000013">
    <property type="protein sequence ID" value="KRS16449.1"/>
    <property type="molecule type" value="Genomic_DNA"/>
</dbReference>
<evidence type="ECO:0000313" key="5">
    <source>
        <dbReference type="Proteomes" id="UP000325785"/>
    </source>
</evidence>
<dbReference type="RefSeq" id="WP_057817994.1">
    <property type="nucleotide sequence ID" value="NZ_CP031598.1"/>
</dbReference>
<feature type="signal peptide" evidence="1">
    <location>
        <begin position="1"/>
        <end position="20"/>
    </location>
</feature>
<reference evidence="3 5" key="2">
    <citation type="submission" date="2018-08" db="EMBL/GenBank/DDBJ databases">
        <title>Genetic Globetrotter - A new plasmid hitch-hiking vast phylogenetic and geographic distances.</title>
        <authorList>
            <person name="Vollmers J."/>
            <person name="Petersen J."/>
        </authorList>
    </citation>
    <scope>NUCLEOTIDE SEQUENCE [LARGE SCALE GENOMIC DNA]</scope>
    <source>
        <strain evidence="3 5">DSM 26383</strain>
    </source>
</reference>
<dbReference type="KEGG" id="rid:RIdsm_03908"/>
<evidence type="ECO:0000256" key="1">
    <source>
        <dbReference type="SAM" id="SignalP"/>
    </source>
</evidence>
<organism evidence="2 4">
    <name type="scientific">Roseovarius indicus</name>
    <dbReference type="NCBI Taxonomy" id="540747"/>
    <lineage>
        <taxon>Bacteria</taxon>
        <taxon>Pseudomonadati</taxon>
        <taxon>Pseudomonadota</taxon>
        <taxon>Alphaproteobacteria</taxon>
        <taxon>Rhodobacterales</taxon>
        <taxon>Roseobacteraceae</taxon>
        <taxon>Roseovarius</taxon>
    </lineage>
</organism>
<dbReference type="OrthoDB" id="7791409at2"/>
<gene>
    <name evidence="3" type="ORF">RIdsm_03908</name>
    <name evidence="2" type="ORF">XM52_17775</name>
</gene>
<reference evidence="2 4" key="1">
    <citation type="submission" date="2015-04" db="EMBL/GenBank/DDBJ databases">
        <title>The draft genome sequence of Roseovarius indicus B108T.</title>
        <authorList>
            <person name="Li G."/>
            <person name="Lai Q."/>
            <person name="Shao Z."/>
            <person name="Yan P."/>
        </authorList>
    </citation>
    <scope>NUCLEOTIDE SEQUENCE [LARGE SCALE GENOMIC DNA]</scope>
    <source>
        <strain evidence="2 4">B108</strain>
    </source>
</reference>
<dbReference type="EMBL" id="CP031598">
    <property type="protein sequence ID" value="QEW28083.1"/>
    <property type="molecule type" value="Genomic_DNA"/>
</dbReference>
<evidence type="ECO:0000313" key="3">
    <source>
        <dbReference type="EMBL" id="QEW28083.1"/>
    </source>
</evidence>
<sequence>MTRFFVAVAAAGLAGLPAAADVSAEDVWANMMAPYEALNAEVAAEPVREGDRLIVEELGIRFSFAEGRGRLLLTTNGVTLEENGDGTVSVLYPDVSEAIARMEFLQEDGSVEALDGTLSQEGTGLTLTASGAPGDVSYDLVFDELVQDVRITFPEELGGATIDADIAMAGGTGTYRLTEGELLGLTAEFDYPEMTISQVSEGQSPVVDGESLVTTTQDSVQRITGVRTTIEAALPARGLSIANLSEGLRDGLRLALTSSSESTRAETNITVNGEAIGTQSYELGAQAFDLRFDEAGLVLDGAFDGLDFAMTGKMLPVPMMFGLAGMEGRLAAPVNRTDETSVAELALTLDGLELGEGIWATLDPGGALPREPAALAFDATVALDVLVDLLDIEALVALEQSGDVPVRLQGLDLRNLLVKAAGARLTGDADVAFDNDDWVTFDGFPAPEGVVNLVLEGGNALLDRLVDARLLPEDQAGGVRMMMGLFAVKGEGEDTLTSTIEMKPGGVIEANGQRVR</sequence>
<evidence type="ECO:0008006" key="6">
    <source>
        <dbReference type="Google" id="ProtNLM"/>
    </source>
</evidence>
<proteinExistence type="predicted"/>
<dbReference type="AlphaFoldDB" id="A0A0T5P609"/>
<evidence type="ECO:0000313" key="4">
    <source>
        <dbReference type="Proteomes" id="UP000051401"/>
    </source>
</evidence>
<accession>A0A0T5P609</accession>